<comment type="caution">
    <text evidence="3">The sequence shown here is derived from an EMBL/GenBank/DDBJ whole genome shotgun (WGS) entry which is preliminary data.</text>
</comment>
<gene>
    <name evidence="3" type="primary">yrrK</name>
    <name evidence="3" type="ORF">PAECIP111802_05806</name>
</gene>
<dbReference type="InterPro" id="IPR005227">
    <property type="entry name" value="YqgF"/>
</dbReference>
<dbReference type="NCBIfam" id="TIGR00250">
    <property type="entry name" value="RNAse_H_YqgF"/>
    <property type="match status" value="1"/>
</dbReference>
<sequence length="157" mass="17260">MLTTVSLSRLRSNSCNGGAVMRLMGLDYGDKTIGVAVSDELGWTAQGLEVIRRTTAERDTARLREIMAAYSVGEIVVGLPKNMNNTIGPRGEICIAFAQSLHETLQVPVHMWDERLTTASAQRTLLEADVSRKKRKQVIDKMAAALILQGYMDAHSK</sequence>
<dbReference type="EC" id="3.1.-.-" evidence="1"/>
<dbReference type="CDD" id="cd16964">
    <property type="entry name" value="YqgF"/>
    <property type="match status" value="1"/>
</dbReference>
<feature type="domain" description="YqgF/RNase H-like" evidence="2">
    <location>
        <begin position="21"/>
        <end position="121"/>
    </location>
</feature>
<dbReference type="GO" id="GO:0016787">
    <property type="term" value="F:hydrolase activity"/>
    <property type="evidence" value="ECO:0007669"/>
    <property type="project" value="UniProtKB-KW"/>
</dbReference>
<dbReference type="PANTHER" id="PTHR33317">
    <property type="entry name" value="POLYNUCLEOTIDYL TRANSFERASE, RIBONUCLEASE H-LIKE SUPERFAMILY PROTEIN"/>
    <property type="match status" value="1"/>
</dbReference>
<organism evidence="3 4">
    <name type="scientific">Paenibacillus allorhizosphaerae</name>
    <dbReference type="NCBI Taxonomy" id="2849866"/>
    <lineage>
        <taxon>Bacteria</taxon>
        <taxon>Bacillati</taxon>
        <taxon>Bacillota</taxon>
        <taxon>Bacilli</taxon>
        <taxon>Bacillales</taxon>
        <taxon>Paenibacillaceae</taxon>
        <taxon>Paenibacillus</taxon>
    </lineage>
</organism>
<evidence type="ECO:0000313" key="4">
    <source>
        <dbReference type="Proteomes" id="UP000730618"/>
    </source>
</evidence>
<keyword evidence="1 3" id="KW-0378">Hydrolase</keyword>
<dbReference type="InterPro" id="IPR006641">
    <property type="entry name" value="YqgF/RNaseH-like_dom"/>
</dbReference>
<dbReference type="Pfam" id="PF03652">
    <property type="entry name" value="RuvX"/>
    <property type="match status" value="1"/>
</dbReference>
<evidence type="ECO:0000313" key="3">
    <source>
        <dbReference type="EMBL" id="CAG7654536.1"/>
    </source>
</evidence>
<evidence type="ECO:0000259" key="2">
    <source>
        <dbReference type="SMART" id="SM00732"/>
    </source>
</evidence>
<proteinExistence type="inferred from homology"/>
<evidence type="ECO:0000256" key="1">
    <source>
        <dbReference type="HAMAP-Rule" id="MF_00651"/>
    </source>
</evidence>
<comment type="similarity">
    <text evidence="1">Belongs to the YqgF HJR family.</text>
</comment>
<keyword evidence="1" id="KW-0963">Cytoplasm</keyword>
<keyword evidence="1" id="KW-0540">Nuclease</keyword>
<dbReference type="PANTHER" id="PTHR33317:SF4">
    <property type="entry name" value="POLYNUCLEOTIDYL TRANSFERASE, RIBONUCLEASE H-LIKE SUPERFAMILY PROTEIN"/>
    <property type="match status" value="1"/>
</dbReference>
<dbReference type="Proteomes" id="UP000730618">
    <property type="component" value="Unassembled WGS sequence"/>
</dbReference>
<reference evidence="3 4" key="1">
    <citation type="submission" date="2021-06" db="EMBL/GenBank/DDBJ databases">
        <authorList>
            <person name="Criscuolo A."/>
        </authorList>
    </citation>
    <scope>NUCLEOTIDE SEQUENCE [LARGE SCALE GENOMIC DNA]</scope>
    <source>
        <strain evidence="4">CIP 111802</strain>
    </source>
</reference>
<dbReference type="EMBL" id="CAJVCE010000022">
    <property type="protein sequence ID" value="CAG7654536.1"/>
    <property type="molecule type" value="Genomic_DNA"/>
</dbReference>
<name>A0ABN7TW48_9BACL</name>
<accession>A0ABN7TW48</accession>
<keyword evidence="1" id="KW-0690">Ribosome biogenesis</keyword>
<dbReference type="HAMAP" id="MF_00651">
    <property type="entry name" value="Nuclease_YqgF"/>
    <property type="match status" value="1"/>
</dbReference>
<comment type="function">
    <text evidence="1">Could be a nuclease involved in processing of the 5'-end of pre-16S rRNA.</text>
</comment>
<comment type="subcellular location">
    <subcellularLocation>
        <location evidence="1">Cytoplasm</location>
    </subcellularLocation>
</comment>
<protein>
    <recommendedName>
        <fullName evidence="1">Putative pre-16S rRNA nuclease</fullName>
        <ecNumber evidence="1">3.1.-.-</ecNumber>
    </recommendedName>
</protein>
<dbReference type="SMART" id="SM00732">
    <property type="entry name" value="YqgFc"/>
    <property type="match status" value="1"/>
</dbReference>
<keyword evidence="4" id="KW-1185">Reference proteome</keyword>